<dbReference type="SUPFAM" id="SSF52540">
    <property type="entry name" value="P-loop containing nucleoside triphosphate hydrolases"/>
    <property type="match status" value="1"/>
</dbReference>
<dbReference type="CDD" id="cd03704">
    <property type="entry name" value="eRF3_C_III"/>
    <property type="match status" value="1"/>
</dbReference>
<dbReference type="GO" id="GO:0009507">
    <property type="term" value="C:chloroplast"/>
    <property type="evidence" value="ECO:0007669"/>
    <property type="project" value="UniProtKB-SubCell"/>
</dbReference>
<dbReference type="GO" id="GO:0005525">
    <property type="term" value="F:GTP binding"/>
    <property type="evidence" value="ECO:0007669"/>
    <property type="project" value="UniProtKB-KW"/>
</dbReference>
<dbReference type="Pfam" id="PF22594">
    <property type="entry name" value="GTP-eEF1A_C"/>
    <property type="match status" value="1"/>
</dbReference>
<dbReference type="EMBL" id="HBGS01046441">
    <property type="protein sequence ID" value="CAD9459749.1"/>
    <property type="molecule type" value="Transcribed_RNA"/>
</dbReference>
<evidence type="ECO:0000256" key="1">
    <source>
        <dbReference type="ARBA" id="ARBA00004229"/>
    </source>
</evidence>
<reference evidence="9" key="1">
    <citation type="submission" date="2021-01" db="EMBL/GenBank/DDBJ databases">
        <authorList>
            <person name="Corre E."/>
            <person name="Pelletier E."/>
            <person name="Niang G."/>
            <person name="Scheremetjew M."/>
            <person name="Finn R."/>
            <person name="Kale V."/>
            <person name="Holt S."/>
            <person name="Cochrane G."/>
            <person name="Meng A."/>
            <person name="Brown T."/>
            <person name="Cohen L."/>
        </authorList>
    </citation>
    <scope>NUCLEOTIDE SEQUENCE</scope>
    <source>
        <strain evidence="9">CCMP1381</strain>
    </source>
</reference>
<dbReference type="PROSITE" id="PS51722">
    <property type="entry name" value="G_TR_2"/>
    <property type="match status" value="1"/>
</dbReference>
<feature type="compositionally biased region" description="Low complexity" evidence="7">
    <location>
        <begin position="21"/>
        <end position="30"/>
    </location>
</feature>
<dbReference type="GO" id="GO:0003924">
    <property type="term" value="F:GTPase activity"/>
    <property type="evidence" value="ECO:0007669"/>
    <property type="project" value="InterPro"/>
</dbReference>
<comment type="subcellular location">
    <subcellularLocation>
        <location evidence="2">Cytoplasm</location>
    </subcellularLocation>
    <subcellularLocation>
        <location evidence="1">Plastid</location>
        <location evidence="1">Chloroplast</location>
    </subcellularLocation>
</comment>
<evidence type="ECO:0000256" key="7">
    <source>
        <dbReference type="SAM" id="MobiDB-lite"/>
    </source>
</evidence>
<name>A0A7S2DPN8_9STRA</name>
<comment type="similarity">
    <text evidence="3">Belongs to the TRAFAC class translation factor GTPase superfamily. Classic translation factor GTPase family. EF-Tu/EF-1A subfamily.</text>
</comment>
<dbReference type="Gene3D" id="3.40.50.300">
    <property type="entry name" value="P-loop containing nucleotide triphosphate hydrolases"/>
    <property type="match status" value="1"/>
</dbReference>
<feature type="region of interest" description="Disordered" evidence="7">
    <location>
        <begin position="1"/>
        <end position="59"/>
    </location>
</feature>
<feature type="domain" description="Tr-type G" evidence="8">
    <location>
        <begin position="165"/>
        <end position="381"/>
    </location>
</feature>
<dbReference type="InterPro" id="IPR000795">
    <property type="entry name" value="T_Tr_GTP-bd_dom"/>
</dbReference>
<dbReference type="Pfam" id="PF00009">
    <property type="entry name" value="GTP_EFTU"/>
    <property type="match status" value="1"/>
</dbReference>
<evidence type="ECO:0000256" key="4">
    <source>
        <dbReference type="ARBA" id="ARBA00022490"/>
    </source>
</evidence>
<dbReference type="AlphaFoldDB" id="A0A7S2DPN8"/>
<keyword evidence="4" id="KW-0963">Cytoplasm</keyword>
<dbReference type="InterPro" id="IPR004161">
    <property type="entry name" value="EFTu-like_2"/>
</dbReference>
<dbReference type="FunFam" id="2.40.30.10:FF:000020">
    <property type="entry name" value="Translation elongation factor EF-1"/>
    <property type="match status" value="1"/>
</dbReference>
<dbReference type="Pfam" id="PF03144">
    <property type="entry name" value="GTP_EFTU_D2"/>
    <property type="match status" value="1"/>
</dbReference>
<dbReference type="CDD" id="cd01883">
    <property type="entry name" value="EF1_alpha"/>
    <property type="match status" value="1"/>
</dbReference>
<dbReference type="InterPro" id="IPR054696">
    <property type="entry name" value="GTP-eEF1A_C"/>
</dbReference>
<dbReference type="InterPro" id="IPR009000">
    <property type="entry name" value="Transl_B-barrel_sf"/>
</dbReference>
<dbReference type="PROSITE" id="PS00301">
    <property type="entry name" value="G_TR_1"/>
    <property type="match status" value="1"/>
</dbReference>
<evidence type="ECO:0000256" key="3">
    <source>
        <dbReference type="ARBA" id="ARBA00007249"/>
    </source>
</evidence>
<feature type="compositionally biased region" description="Acidic residues" evidence="7">
    <location>
        <begin position="50"/>
        <end position="59"/>
    </location>
</feature>
<dbReference type="InterPro" id="IPR027417">
    <property type="entry name" value="P-loop_NTPase"/>
</dbReference>
<dbReference type="InterPro" id="IPR050100">
    <property type="entry name" value="TRAFAC_GTPase_members"/>
</dbReference>
<organism evidence="9">
    <name type="scientific">Octactis speculum</name>
    <dbReference type="NCBI Taxonomy" id="3111310"/>
    <lineage>
        <taxon>Eukaryota</taxon>
        <taxon>Sar</taxon>
        <taxon>Stramenopiles</taxon>
        <taxon>Ochrophyta</taxon>
        <taxon>Dictyochophyceae</taxon>
        <taxon>Dictyochales</taxon>
        <taxon>Dictyochaceae</taxon>
        <taxon>Octactis</taxon>
    </lineage>
</organism>
<keyword evidence="5" id="KW-0547">Nucleotide-binding</keyword>
<dbReference type="Gene3D" id="2.40.30.10">
    <property type="entry name" value="Translation factors"/>
    <property type="match status" value="2"/>
</dbReference>
<sequence length="608" mass="66467">MSKLNPGATSFFFNPGATSWAPAAPAATESTPPPVPEPVKEPVIKTPPAAEEEDDIDENDPLWKVTLEIAGGDRDRAIKMLGDPDSLMKHPQVIEAMNSPNWGNGDTADSWEDEADGITAPVSELAIAEDASPELAATPPAAKEPEVEAAEEVVIEEVAEDADMREHLNIVFIGHVDAGKSTLSGNILYLTDHVDKRTIEKYEREAKQRNRESWFLAFIMDTNEEERAKGKTVEVGRAHLATDAKRYTILDAPGHKSYVPNMISGAAQADVGILVISARKNEFESGFERGGQTREHAMLAKTLGVKYLIVVVNKMDDPTVKWAKSRFDEIVSKLKPFLKSCGFKVKKEVKFMPISALNGDNILAPVSPEACPWWGPLHAPTKMSENTVNTTDGELMTCLDNLAMPDRDPTAPLRVPVLDRYYDRGAVILGKIEVGSISRGDKIMLMPTGTVTKVDQLYTNDVPVKQAMPGDNISIRCSLNIDSVCKGFVLCAPESAPRAVTRFSCQLALVDLLETRSLFTAGYDCMLHIHTCETEVMVGRLLTAIDPKTKVEKRFPRFAKVGTTITCTLEVAQSIVVAPFAEQPQLGRFTLRDEGKSIAIGMVLKLLA</sequence>
<evidence type="ECO:0000259" key="8">
    <source>
        <dbReference type="PROSITE" id="PS51722"/>
    </source>
</evidence>
<evidence type="ECO:0000256" key="2">
    <source>
        <dbReference type="ARBA" id="ARBA00004496"/>
    </source>
</evidence>
<evidence type="ECO:0000256" key="5">
    <source>
        <dbReference type="ARBA" id="ARBA00022741"/>
    </source>
</evidence>
<keyword evidence="6" id="KW-0342">GTP-binding</keyword>
<dbReference type="CDD" id="cd04089">
    <property type="entry name" value="eRF3_II"/>
    <property type="match status" value="1"/>
</dbReference>
<dbReference type="InterPro" id="IPR031157">
    <property type="entry name" value="G_TR_CS"/>
</dbReference>
<gene>
    <name evidence="9" type="ORF">DSPE1174_LOCUS24071</name>
</gene>
<dbReference type="SUPFAM" id="SSF50465">
    <property type="entry name" value="EF-Tu/eEF-1alpha/eIF2-gamma C-terminal domain"/>
    <property type="match status" value="1"/>
</dbReference>
<dbReference type="FunFam" id="3.40.50.300:FF:001202">
    <property type="entry name" value="Translation elongation factor EF-1 subunit alpha"/>
    <property type="match status" value="1"/>
</dbReference>
<evidence type="ECO:0000256" key="6">
    <source>
        <dbReference type="ARBA" id="ARBA00023134"/>
    </source>
</evidence>
<protein>
    <recommendedName>
        <fullName evidence="8">Tr-type G domain-containing protein</fullName>
    </recommendedName>
</protein>
<accession>A0A7S2DPN8</accession>
<proteinExistence type="inferred from homology"/>
<dbReference type="PRINTS" id="PR00315">
    <property type="entry name" value="ELONGATNFCT"/>
</dbReference>
<dbReference type="SUPFAM" id="SSF50447">
    <property type="entry name" value="Translation proteins"/>
    <property type="match status" value="1"/>
</dbReference>
<evidence type="ECO:0000313" key="9">
    <source>
        <dbReference type="EMBL" id="CAD9459749.1"/>
    </source>
</evidence>
<dbReference type="InterPro" id="IPR009001">
    <property type="entry name" value="Transl_elong_EF1A/Init_IF2_C"/>
</dbReference>
<dbReference type="PANTHER" id="PTHR23115">
    <property type="entry name" value="TRANSLATION FACTOR"/>
    <property type="match status" value="1"/>
</dbReference>